<dbReference type="AlphaFoldDB" id="A0AAN8ETX2"/>
<dbReference type="InterPro" id="IPR036397">
    <property type="entry name" value="RNaseH_sf"/>
</dbReference>
<dbReference type="InterPro" id="IPR012337">
    <property type="entry name" value="RNaseH-like_sf"/>
</dbReference>
<keyword evidence="8" id="KW-0539">Nucleus</keyword>
<dbReference type="GO" id="GO:0008408">
    <property type="term" value="F:3'-5' exonuclease activity"/>
    <property type="evidence" value="ECO:0007669"/>
    <property type="project" value="InterPro"/>
</dbReference>
<evidence type="ECO:0000313" key="12">
    <source>
        <dbReference type="EMBL" id="KAK5951988.1"/>
    </source>
</evidence>
<reference evidence="12 13" key="1">
    <citation type="submission" date="2022-12" db="EMBL/GenBank/DDBJ databases">
        <title>Genomic features and morphological characterization of a novel Knufia sp. strain isolated from spacecraft assembly facility.</title>
        <authorList>
            <person name="Teixeira M."/>
            <person name="Chander A.M."/>
            <person name="Stajich J.E."/>
            <person name="Venkateswaran K."/>
        </authorList>
    </citation>
    <scope>NUCLEOTIDE SEQUENCE [LARGE SCALE GENOMIC DNA]</scope>
    <source>
        <strain evidence="12 13">FJI-L2-BK-P2</strain>
    </source>
</reference>
<evidence type="ECO:0000256" key="5">
    <source>
        <dbReference type="ARBA" id="ARBA00022722"/>
    </source>
</evidence>
<keyword evidence="5" id="KW-0540">Nuclease</keyword>
<organism evidence="12 13">
    <name type="scientific">Knufia fluminis</name>
    <dbReference type="NCBI Taxonomy" id="191047"/>
    <lineage>
        <taxon>Eukaryota</taxon>
        <taxon>Fungi</taxon>
        <taxon>Dikarya</taxon>
        <taxon>Ascomycota</taxon>
        <taxon>Pezizomycotina</taxon>
        <taxon>Eurotiomycetes</taxon>
        <taxon>Chaetothyriomycetidae</taxon>
        <taxon>Chaetothyriales</taxon>
        <taxon>Trichomeriaceae</taxon>
        <taxon>Knufia</taxon>
    </lineage>
</organism>
<dbReference type="Proteomes" id="UP001316803">
    <property type="component" value="Unassembled WGS sequence"/>
</dbReference>
<sequence>MDPKNLSSNWKKLQSTIATKKPHSDHHNALKRKRSQPAPLPRKKPETTTFQKRKKPRMETIIEKKINVETGVNAGLSEDVEIGKYVALDCEMVGVGPDGYESALARVSIVNYNNEQVYDSYVLPKETVTDWRTSISGIKPVHMKQARTFEDVQRAVAEILKDRVVVGHALRHDFKALLLDHPLRDIRDTSRLAAYKKIAGGTPKLSLLASQLLGLEIQGGEHSSLEDARACMLLFRRDKDAFEVKKQRGVRR</sequence>
<dbReference type="GO" id="GO:0006364">
    <property type="term" value="P:rRNA processing"/>
    <property type="evidence" value="ECO:0007669"/>
    <property type="project" value="UniProtKB-KW"/>
</dbReference>
<dbReference type="SUPFAM" id="SSF53098">
    <property type="entry name" value="Ribonuclease H-like"/>
    <property type="match status" value="1"/>
</dbReference>
<accession>A0AAN8ETX2</accession>
<dbReference type="GO" id="GO:0005634">
    <property type="term" value="C:nucleus"/>
    <property type="evidence" value="ECO:0007669"/>
    <property type="project" value="UniProtKB-SubCell"/>
</dbReference>
<comment type="subcellular location">
    <subcellularLocation>
        <location evidence="1">Nucleus</location>
    </subcellularLocation>
</comment>
<keyword evidence="4" id="KW-0698">rRNA processing</keyword>
<evidence type="ECO:0000256" key="10">
    <source>
        <dbReference type="SAM" id="MobiDB-lite"/>
    </source>
</evidence>
<feature type="compositionally biased region" description="Polar residues" evidence="10">
    <location>
        <begin position="1"/>
        <end position="18"/>
    </location>
</feature>
<comment type="caution">
    <text evidence="12">The sequence shown here is derived from an EMBL/GenBank/DDBJ whole genome shotgun (WGS) entry which is preliminary data.</text>
</comment>
<evidence type="ECO:0000256" key="9">
    <source>
        <dbReference type="ARBA" id="ARBA00025599"/>
    </source>
</evidence>
<comment type="function">
    <text evidence="9">Exoribonuclease involved in ribosome biosynthesis. Involved in the processing of ITS1, the internal transcribed spacer localized between the 18S and 5.8S rRNAs.</text>
</comment>
<feature type="compositionally biased region" description="Basic residues" evidence="10">
    <location>
        <begin position="20"/>
        <end position="35"/>
    </location>
</feature>
<dbReference type="SMART" id="SM00479">
    <property type="entry name" value="EXOIII"/>
    <property type="match status" value="1"/>
</dbReference>
<dbReference type="EMBL" id="JAKLMC020000017">
    <property type="protein sequence ID" value="KAK5951988.1"/>
    <property type="molecule type" value="Genomic_DNA"/>
</dbReference>
<evidence type="ECO:0000256" key="8">
    <source>
        <dbReference type="ARBA" id="ARBA00023242"/>
    </source>
</evidence>
<proteinExistence type="inferred from homology"/>
<protein>
    <recommendedName>
        <fullName evidence="3">RNA exonuclease 4</fullName>
    </recommendedName>
</protein>
<evidence type="ECO:0000313" key="13">
    <source>
        <dbReference type="Proteomes" id="UP001316803"/>
    </source>
</evidence>
<feature type="domain" description="Exonuclease" evidence="11">
    <location>
        <begin position="84"/>
        <end position="244"/>
    </location>
</feature>
<evidence type="ECO:0000256" key="7">
    <source>
        <dbReference type="ARBA" id="ARBA00022839"/>
    </source>
</evidence>
<dbReference type="PANTHER" id="PTHR12801:SF45">
    <property type="entry name" value="RNA EXONUCLEASE 4"/>
    <property type="match status" value="1"/>
</dbReference>
<evidence type="ECO:0000259" key="11">
    <source>
        <dbReference type="SMART" id="SM00479"/>
    </source>
</evidence>
<evidence type="ECO:0000256" key="4">
    <source>
        <dbReference type="ARBA" id="ARBA00022552"/>
    </source>
</evidence>
<dbReference type="InterPro" id="IPR013520">
    <property type="entry name" value="Ribonucl_H"/>
</dbReference>
<feature type="region of interest" description="Disordered" evidence="10">
    <location>
        <begin position="1"/>
        <end position="56"/>
    </location>
</feature>
<evidence type="ECO:0000256" key="1">
    <source>
        <dbReference type="ARBA" id="ARBA00004123"/>
    </source>
</evidence>
<dbReference type="FunFam" id="3.30.420.10:FF:000007">
    <property type="entry name" value="Interferon-stimulated exonuclease gene 20"/>
    <property type="match status" value="1"/>
</dbReference>
<keyword evidence="6" id="KW-0378">Hydrolase</keyword>
<dbReference type="Gene3D" id="3.30.420.10">
    <property type="entry name" value="Ribonuclease H-like superfamily/Ribonuclease H"/>
    <property type="match status" value="1"/>
</dbReference>
<dbReference type="GO" id="GO:0000027">
    <property type="term" value="P:ribosomal large subunit assembly"/>
    <property type="evidence" value="ECO:0007669"/>
    <property type="project" value="TreeGrafter"/>
</dbReference>
<gene>
    <name evidence="12" type="primary">REX4</name>
    <name evidence="12" type="ORF">OHC33_006874</name>
</gene>
<dbReference type="InterPro" id="IPR037431">
    <property type="entry name" value="REX4_DEDDh_dom"/>
</dbReference>
<dbReference type="InterPro" id="IPR047021">
    <property type="entry name" value="REXO1/3/4-like"/>
</dbReference>
<dbReference type="CDD" id="cd06144">
    <property type="entry name" value="REX4_like"/>
    <property type="match status" value="1"/>
</dbReference>
<evidence type="ECO:0000256" key="3">
    <source>
        <dbReference type="ARBA" id="ARBA00016937"/>
    </source>
</evidence>
<dbReference type="GO" id="GO:0003676">
    <property type="term" value="F:nucleic acid binding"/>
    <property type="evidence" value="ECO:0007669"/>
    <property type="project" value="InterPro"/>
</dbReference>
<evidence type="ECO:0000256" key="2">
    <source>
        <dbReference type="ARBA" id="ARBA00010489"/>
    </source>
</evidence>
<name>A0AAN8ETX2_9EURO</name>
<keyword evidence="13" id="KW-1185">Reference proteome</keyword>
<comment type="similarity">
    <text evidence="2">Belongs to the REXO4 family.</text>
</comment>
<dbReference type="PANTHER" id="PTHR12801">
    <property type="entry name" value="RNA EXONUCLEASE REXO1 / RECO3 FAMILY MEMBER-RELATED"/>
    <property type="match status" value="1"/>
</dbReference>
<keyword evidence="7 12" id="KW-0269">Exonuclease</keyword>
<evidence type="ECO:0000256" key="6">
    <source>
        <dbReference type="ARBA" id="ARBA00022801"/>
    </source>
</evidence>
<dbReference type="Pfam" id="PF00929">
    <property type="entry name" value="RNase_T"/>
    <property type="match status" value="1"/>
</dbReference>